<reference evidence="2" key="1">
    <citation type="submission" date="2021-02" db="EMBL/GenBank/DDBJ databases">
        <authorList>
            <person name="Nowell W R."/>
        </authorList>
    </citation>
    <scope>NUCLEOTIDE SEQUENCE</scope>
</reference>
<dbReference type="Proteomes" id="UP000682733">
    <property type="component" value="Unassembled WGS sequence"/>
</dbReference>
<gene>
    <name evidence="1" type="ORF">OVA965_LOCUS27959</name>
    <name evidence="2" type="ORF">TMI583_LOCUS28706</name>
</gene>
<accession>A0A8S2QCL3</accession>
<protein>
    <submittedName>
        <fullName evidence="2">Uncharacterized protein</fullName>
    </submittedName>
</protein>
<evidence type="ECO:0000313" key="2">
    <source>
        <dbReference type="EMBL" id="CAF4093022.1"/>
    </source>
</evidence>
<evidence type="ECO:0000313" key="3">
    <source>
        <dbReference type="Proteomes" id="UP000682733"/>
    </source>
</evidence>
<dbReference type="EMBL" id="CAJOBA010040341">
    <property type="protein sequence ID" value="CAF4093022.1"/>
    <property type="molecule type" value="Genomic_DNA"/>
</dbReference>
<dbReference type="AlphaFoldDB" id="A0A8S2QCL3"/>
<name>A0A8S2QCL3_9BILA</name>
<organism evidence="2 3">
    <name type="scientific">Didymodactylos carnosus</name>
    <dbReference type="NCBI Taxonomy" id="1234261"/>
    <lineage>
        <taxon>Eukaryota</taxon>
        <taxon>Metazoa</taxon>
        <taxon>Spiralia</taxon>
        <taxon>Gnathifera</taxon>
        <taxon>Rotifera</taxon>
        <taxon>Eurotatoria</taxon>
        <taxon>Bdelloidea</taxon>
        <taxon>Philodinida</taxon>
        <taxon>Philodinidae</taxon>
        <taxon>Didymodactylos</taxon>
    </lineage>
</organism>
<dbReference type="Proteomes" id="UP000677228">
    <property type="component" value="Unassembled WGS sequence"/>
</dbReference>
<comment type="caution">
    <text evidence="2">The sequence shown here is derived from an EMBL/GenBank/DDBJ whole genome shotgun (WGS) entry which is preliminary data.</text>
</comment>
<evidence type="ECO:0000313" key="1">
    <source>
        <dbReference type="EMBL" id="CAF1288082.1"/>
    </source>
</evidence>
<sequence length="243" mass="28388">MTEVALSPSTILEQVDESYKCGNYSKSKIFQLDNEHLIQIIRNQLLSNNDYDNAVKLITHFLLQDYFYINELLLPLFLNDIQDLMEKYLIGSKQQQHELLLTLDHICQPGELNNIQDILTNVYQVPADVIPKLDKNEIRLMIIRCYDLYCTKENASQYPNLSILQPKRTLTYLINVKYGTNMANKTIMSDDCWNEHISELVQTNPSLSITLIERLCDKDDINAVKYWMTVLEKPNYSLPQWFA</sequence>
<proteinExistence type="predicted"/>
<dbReference type="EMBL" id="CAJNOK010018774">
    <property type="protein sequence ID" value="CAF1288082.1"/>
    <property type="molecule type" value="Genomic_DNA"/>
</dbReference>